<feature type="region of interest" description="Disordered" evidence="1">
    <location>
        <begin position="99"/>
        <end position="124"/>
    </location>
</feature>
<dbReference type="KEGG" id="gba:J421_3997"/>
<dbReference type="EMBL" id="CP007128">
    <property type="protein sequence ID" value="AHG91534.1"/>
    <property type="molecule type" value="Genomic_DNA"/>
</dbReference>
<gene>
    <name evidence="2" type="ORF">J421_3997</name>
</gene>
<dbReference type="eggNOG" id="ENOG502ZV19">
    <property type="taxonomic scope" value="Bacteria"/>
</dbReference>
<feature type="compositionally biased region" description="Acidic residues" evidence="1">
    <location>
        <begin position="103"/>
        <end position="124"/>
    </location>
</feature>
<evidence type="ECO:0000256" key="1">
    <source>
        <dbReference type="SAM" id="MobiDB-lite"/>
    </source>
</evidence>
<dbReference type="HOGENOM" id="CLU_2000616_0_0_0"/>
<protein>
    <submittedName>
        <fullName evidence="2">Uncharacterized protein</fullName>
    </submittedName>
</protein>
<proteinExistence type="predicted"/>
<dbReference type="RefSeq" id="WP_025412982.1">
    <property type="nucleotide sequence ID" value="NZ_CP007128.1"/>
</dbReference>
<dbReference type="STRING" id="861299.J421_3997"/>
<name>W0RKA8_9BACT</name>
<dbReference type="InParanoid" id="W0RKA8"/>
<evidence type="ECO:0000313" key="2">
    <source>
        <dbReference type="EMBL" id="AHG91534.1"/>
    </source>
</evidence>
<accession>W0RKA8</accession>
<organism evidence="2 3">
    <name type="scientific">Gemmatirosa kalamazoonensis</name>
    <dbReference type="NCBI Taxonomy" id="861299"/>
    <lineage>
        <taxon>Bacteria</taxon>
        <taxon>Pseudomonadati</taxon>
        <taxon>Gemmatimonadota</taxon>
        <taxon>Gemmatimonadia</taxon>
        <taxon>Gemmatimonadales</taxon>
        <taxon>Gemmatimonadaceae</taxon>
        <taxon>Gemmatirosa</taxon>
    </lineage>
</organism>
<evidence type="ECO:0000313" key="3">
    <source>
        <dbReference type="Proteomes" id="UP000019151"/>
    </source>
</evidence>
<keyword evidence="3" id="KW-1185">Reference proteome</keyword>
<sequence length="124" mass="13195">MTDPLPTLLASRFRDDAQALRARASVLQSRGGTQAHGPSADACRQMADACDRVSALLGAAADATALRAAVPELERLLAAERSPDVRNVYGGAVTRVRQALGAADEDDEDDDDLEDELDDEDDDE</sequence>
<dbReference type="Proteomes" id="UP000019151">
    <property type="component" value="Chromosome"/>
</dbReference>
<dbReference type="AlphaFoldDB" id="W0RKA8"/>
<reference evidence="2 3" key="1">
    <citation type="journal article" date="2014" name="Genome Announc.">
        <title>Genome Sequence and Methylome of Soil Bacterium Gemmatirosa kalamazoonensis KBS708T, a Member of the Rarely Cultivated Gemmatimonadetes Phylum.</title>
        <authorList>
            <person name="Debruyn J.M."/>
            <person name="Radosevich M."/>
            <person name="Wommack K.E."/>
            <person name="Polson S.W."/>
            <person name="Hauser L.J."/>
            <person name="Fawaz M.N."/>
            <person name="Korlach J."/>
            <person name="Tsai Y.C."/>
        </authorList>
    </citation>
    <scope>NUCLEOTIDE SEQUENCE [LARGE SCALE GENOMIC DNA]</scope>
    <source>
        <strain evidence="2 3">KBS708</strain>
    </source>
</reference>